<dbReference type="PANTHER" id="PTHR48191">
    <property type="entry name" value="PROTEIN HHL1 CHLOROPLASTIC"/>
    <property type="match status" value="1"/>
</dbReference>
<protein>
    <submittedName>
        <fullName evidence="2">Uncharacterized protein</fullName>
    </submittedName>
</protein>
<proteinExistence type="predicted"/>
<dbReference type="AlphaFoldDB" id="A0AAE0H1Y3"/>
<keyword evidence="3" id="KW-1185">Reference proteome</keyword>
<accession>A0AAE0H1Y3</accession>
<dbReference type="InterPro" id="IPR045388">
    <property type="entry name" value="HHL1-like"/>
</dbReference>
<reference evidence="2 3" key="1">
    <citation type="journal article" date="2015" name="Genome Biol. Evol.">
        <title>Comparative Genomics of a Bacterivorous Green Alga Reveals Evolutionary Causalities and Consequences of Phago-Mixotrophic Mode of Nutrition.</title>
        <authorList>
            <person name="Burns J.A."/>
            <person name="Paasch A."/>
            <person name="Narechania A."/>
            <person name="Kim E."/>
        </authorList>
    </citation>
    <scope>NUCLEOTIDE SEQUENCE [LARGE SCALE GENOMIC DNA]</scope>
    <source>
        <strain evidence="2 3">PLY_AMNH</strain>
    </source>
</reference>
<sequence>MSVRTSGIVKIQIVGGDAKNTASSGKACAVLQTQQLRSPQQAAFLRTSGSSSAKASSGNFQIFAGKGRSMNRNVPGRQKNPADQFNIPKGDPENPQFALYVRSKSVPQWYPLSVVSGGSAAKALIKAEDNNFSKNMANDALTKNIGNVIYKDEQQIKATVYRSFPMLKNAKVLQYGYKLLDPENMRKSMVPTNVQLIPPAEELKGAGDKAVESVKGLGEKIGNIFGGGKK</sequence>
<dbReference type="Proteomes" id="UP001190700">
    <property type="component" value="Unassembled WGS sequence"/>
</dbReference>
<name>A0AAE0H1Y3_9CHLO</name>
<evidence type="ECO:0000313" key="3">
    <source>
        <dbReference type="Proteomes" id="UP001190700"/>
    </source>
</evidence>
<comment type="caution">
    <text evidence="2">The sequence shown here is derived from an EMBL/GenBank/DDBJ whole genome shotgun (WGS) entry which is preliminary data.</text>
</comment>
<feature type="region of interest" description="Disordered" evidence="1">
    <location>
        <begin position="66"/>
        <end position="89"/>
    </location>
</feature>
<dbReference type="Pfam" id="PF20133">
    <property type="entry name" value="HHL1-like"/>
    <property type="match status" value="1"/>
</dbReference>
<evidence type="ECO:0000256" key="1">
    <source>
        <dbReference type="SAM" id="MobiDB-lite"/>
    </source>
</evidence>
<dbReference type="PANTHER" id="PTHR48191:SF2">
    <property type="entry name" value="PROTEIN HHL1, CHLOROPLASTIC"/>
    <property type="match status" value="1"/>
</dbReference>
<evidence type="ECO:0000313" key="2">
    <source>
        <dbReference type="EMBL" id="KAK3288374.1"/>
    </source>
</evidence>
<gene>
    <name evidence="2" type="ORF">CYMTET_4160</name>
</gene>
<organism evidence="2 3">
    <name type="scientific">Cymbomonas tetramitiformis</name>
    <dbReference type="NCBI Taxonomy" id="36881"/>
    <lineage>
        <taxon>Eukaryota</taxon>
        <taxon>Viridiplantae</taxon>
        <taxon>Chlorophyta</taxon>
        <taxon>Pyramimonadophyceae</taxon>
        <taxon>Pyramimonadales</taxon>
        <taxon>Pyramimonadaceae</taxon>
        <taxon>Cymbomonas</taxon>
    </lineage>
</organism>
<dbReference type="EMBL" id="LGRX02000506">
    <property type="protein sequence ID" value="KAK3288374.1"/>
    <property type="molecule type" value="Genomic_DNA"/>
</dbReference>